<dbReference type="NCBIfam" id="TIGR00184">
    <property type="entry name" value="purA"/>
    <property type="match status" value="1"/>
</dbReference>
<comment type="pathway">
    <text evidence="8 10">Purine metabolism; AMP biosynthesis via de novo pathway; AMP from IMP: step 1/2.</text>
</comment>
<dbReference type="SUPFAM" id="SSF52540">
    <property type="entry name" value="P-loop containing nucleoside triphosphate hydrolases"/>
    <property type="match status" value="1"/>
</dbReference>
<dbReference type="HAMAP" id="MF_00011">
    <property type="entry name" value="Adenylosucc_synth"/>
    <property type="match status" value="1"/>
</dbReference>
<dbReference type="InterPro" id="IPR042111">
    <property type="entry name" value="Adenylosuccinate_synth_dom3"/>
</dbReference>
<evidence type="ECO:0000256" key="8">
    <source>
        <dbReference type="HAMAP-Rule" id="MF_00011"/>
    </source>
</evidence>
<dbReference type="PANTHER" id="PTHR11846:SF0">
    <property type="entry name" value="ADENYLOSUCCINATE SYNTHETASE"/>
    <property type="match status" value="1"/>
</dbReference>
<feature type="binding site" description="in other chain" evidence="8">
    <location>
        <begin position="38"/>
        <end position="41"/>
    </location>
    <ligand>
        <name>IMP</name>
        <dbReference type="ChEBI" id="CHEBI:58053"/>
        <note>ligand shared between dimeric partners</note>
    </ligand>
</feature>
<keyword evidence="3 8" id="KW-0479">Metal-binding</keyword>
<feature type="active site" evidence="9">
    <location>
        <position position="139"/>
    </location>
</feature>
<gene>
    <name evidence="8" type="primary">purA</name>
    <name evidence="11" type="ORF">DW352_12820</name>
</gene>
<keyword evidence="6 8" id="KW-0460">Magnesium</keyword>
<feature type="binding site" evidence="8">
    <location>
        <begin position="40"/>
        <end position="42"/>
    </location>
    <ligand>
        <name>GTP</name>
        <dbReference type="ChEBI" id="CHEBI:37565"/>
    </ligand>
</feature>
<evidence type="ECO:0000256" key="2">
    <source>
        <dbReference type="ARBA" id="ARBA00022598"/>
    </source>
</evidence>
<dbReference type="EMBL" id="CP031417">
    <property type="protein sequence ID" value="AXK81315.1"/>
    <property type="molecule type" value="Genomic_DNA"/>
</dbReference>
<proteinExistence type="inferred from homology"/>
<feature type="binding site" description="in other chain" evidence="8">
    <location>
        <position position="222"/>
    </location>
    <ligand>
        <name>IMP</name>
        <dbReference type="ChEBI" id="CHEBI:58053"/>
        <note>ligand shared between dimeric partners</note>
    </ligand>
</feature>
<dbReference type="Proteomes" id="UP000254889">
    <property type="component" value="Chromosome"/>
</dbReference>
<dbReference type="PANTHER" id="PTHR11846">
    <property type="entry name" value="ADENYLOSUCCINATE SYNTHETASE"/>
    <property type="match status" value="1"/>
</dbReference>
<evidence type="ECO:0000256" key="10">
    <source>
        <dbReference type="RuleBase" id="RU000520"/>
    </source>
</evidence>
<keyword evidence="7 8" id="KW-0342">GTP-binding</keyword>
<comment type="catalytic activity">
    <reaction evidence="8 10">
        <text>IMP + L-aspartate + GTP = N(6)-(1,2-dicarboxyethyl)-AMP + GDP + phosphate + 2 H(+)</text>
        <dbReference type="Rhea" id="RHEA:15753"/>
        <dbReference type="ChEBI" id="CHEBI:15378"/>
        <dbReference type="ChEBI" id="CHEBI:29991"/>
        <dbReference type="ChEBI" id="CHEBI:37565"/>
        <dbReference type="ChEBI" id="CHEBI:43474"/>
        <dbReference type="ChEBI" id="CHEBI:57567"/>
        <dbReference type="ChEBI" id="CHEBI:58053"/>
        <dbReference type="ChEBI" id="CHEBI:58189"/>
        <dbReference type="EC" id="6.3.4.4"/>
    </reaction>
</comment>
<evidence type="ECO:0000256" key="6">
    <source>
        <dbReference type="ARBA" id="ARBA00022842"/>
    </source>
</evidence>
<dbReference type="GO" id="GO:0005737">
    <property type="term" value="C:cytoplasm"/>
    <property type="evidence" value="ECO:0007669"/>
    <property type="project" value="UniProtKB-SubCell"/>
</dbReference>
<dbReference type="InterPro" id="IPR033128">
    <property type="entry name" value="Adenylosuccin_syn_Lys_AS"/>
</dbReference>
<dbReference type="SMART" id="SM00788">
    <property type="entry name" value="Adenylsucc_synt"/>
    <property type="match status" value="1"/>
</dbReference>
<evidence type="ECO:0000256" key="9">
    <source>
        <dbReference type="PROSITE-ProRule" id="PRU10134"/>
    </source>
</evidence>
<feature type="binding site" evidence="8">
    <location>
        <position position="142"/>
    </location>
    <ligand>
        <name>IMP</name>
        <dbReference type="ChEBI" id="CHEBI:58053"/>
        <note>ligand shared between dimeric partners</note>
    </ligand>
</feature>
<evidence type="ECO:0000256" key="4">
    <source>
        <dbReference type="ARBA" id="ARBA00022741"/>
    </source>
</evidence>
<feature type="binding site" evidence="8">
    <location>
        <begin position="412"/>
        <end position="414"/>
    </location>
    <ligand>
        <name>GTP</name>
        <dbReference type="ChEBI" id="CHEBI:37565"/>
    </ligand>
</feature>
<feature type="binding site" evidence="8">
    <location>
        <position position="13"/>
    </location>
    <ligand>
        <name>Mg(2+)</name>
        <dbReference type="ChEBI" id="CHEBI:18420"/>
    </ligand>
</feature>
<comment type="cofactor">
    <cofactor evidence="8">
        <name>Mg(2+)</name>
        <dbReference type="ChEBI" id="CHEBI:18420"/>
    </cofactor>
    <text evidence="8">Binds 1 Mg(2+) ion per subunit.</text>
</comment>
<comment type="function">
    <text evidence="8">Plays an important role in the de novo pathway of purine nucleotide biosynthesis. Catalyzes the first committed step in the biosynthesis of AMP from IMP.</text>
</comment>
<evidence type="ECO:0000256" key="5">
    <source>
        <dbReference type="ARBA" id="ARBA00022755"/>
    </source>
</evidence>
<dbReference type="InterPro" id="IPR042110">
    <property type="entry name" value="Adenylosuccinate_synth_dom2"/>
</dbReference>
<dbReference type="RefSeq" id="WP_115691694.1">
    <property type="nucleotide sequence ID" value="NZ_CP031417.1"/>
</dbReference>
<dbReference type="GO" id="GO:0005525">
    <property type="term" value="F:GTP binding"/>
    <property type="evidence" value="ECO:0007669"/>
    <property type="project" value="UniProtKB-UniRule"/>
</dbReference>
<dbReference type="AlphaFoldDB" id="A0A345ZWL8"/>
<dbReference type="EC" id="6.3.4.4" evidence="8 10"/>
<feature type="binding site" evidence="8">
    <location>
        <position position="40"/>
    </location>
    <ligand>
        <name>Mg(2+)</name>
        <dbReference type="ChEBI" id="CHEBI:18420"/>
    </ligand>
</feature>
<dbReference type="PROSITE" id="PS00513">
    <property type="entry name" value="ADENYLOSUCCIN_SYN_2"/>
    <property type="match status" value="1"/>
</dbReference>
<feature type="binding site" evidence="8">
    <location>
        <begin position="298"/>
        <end position="304"/>
    </location>
    <ligand>
        <name>substrate</name>
    </ligand>
</feature>
<comment type="subcellular location">
    <subcellularLocation>
        <location evidence="8">Cytoplasm</location>
    </subcellularLocation>
</comment>
<reference evidence="11 12" key="1">
    <citation type="submission" date="2018-07" db="EMBL/GenBank/DDBJ databases">
        <authorList>
            <person name="Quirk P.G."/>
            <person name="Krulwich T.A."/>
        </authorList>
    </citation>
    <scope>NUCLEOTIDE SEQUENCE [LARGE SCALE GENOMIC DNA]</scope>
    <source>
        <strain evidence="11 12">CC-BB4</strain>
    </source>
</reference>
<dbReference type="InterPro" id="IPR001114">
    <property type="entry name" value="Adenylosuccinate_synthetase"/>
</dbReference>
<evidence type="ECO:0000313" key="11">
    <source>
        <dbReference type="EMBL" id="AXK81315.1"/>
    </source>
</evidence>
<dbReference type="UniPathway" id="UPA00075">
    <property type="reaction ID" value="UER00335"/>
</dbReference>
<comment type="subunit">
    <text evidence="1 8">Homodimer.</text>
</comment>
<feature type="binding site" evidence="8">
    <location>
        <begin position="330"/>
        <end position="332"/>
    </location>
    <ligand>
        <name>GTP</name>
        <dbReference type="ChEBI" id="CHEBI:37565"/>
    </ligand>
</feature>
<keyword evidence="2 8" id="KW-0436">Ligase</keyword>
<dbReference type="CDD" id="cd03108">
    <property type="entry name" value="AdSS"/>
    <property type="match status" value="1"/>
</dbReference>
<keyword evidence="4 8" id="KW-0547">Nucleotide-binding</keyword>
<feature type="binding site" evidence="8">
    <location>
        <begin position="12"/>
        <end position="18"/>
    </location>
    <ligand>
        <name>GTP</name>
        <dbReference type="ChEBI" id="CHEBI:37565"/>
    </ligand>
</feature>
<name>A0A345ZWL8_9HYPH</name>
<comment type="similarity">
    <text evidence="8 10">Belongs to the adenylosuccinate synthetase family.</text>
</comment>
<dbReference type="OrthoDB" id="9807553at2"/>
<dbReference type="KEGG" id="ptaw:DW352_12820"/>
<dbReference type="Pfam" id="PF00709">
    <property type="entry name" value="Adenylsucc_synt"/>
    <property type="match status" value="1"/>
</dbReference>
<dbReference type="GO" id="GO:0004019">
    <property type="term" value="F:adenylosuccinate synthase activity"/>
    <property type="evidence" value="ECO:0007669"/>
    <property type="project" value="UniProtKB-UniRule"/>
</dbReference>
<dbReference type="GO" id="GO:0046040">
    <property type="term" value="P:IMP metabolic process"/>
    <property type="evidence" value="ECO:0007669"/>
    <property type="project" value="TreeGrafter"/>
</dbReference>
<keyword evidence="8" id="KW-0963">Cytoplasm</keyword>
<evidence type="ECO:0000313" key="12">
    <source>
        <dbReference type="Proteomes" id="UP000254889"/>
    </source>
</evidence>
<dbReference type="InterPro" id="IPR042109">
    <property type="entry name" value="Adenylosuccinate_synth_dom1"/>
</dbReference>
<accession>A0A345ZWL8</accession>
<sequence length="429" mass="46840">MANVVVVGSQWGDEGKGKIVDWLSEQADIVVRFQGGHNAGHTLVIDGKTYKLSLLPSGVVRGGKLSVIGNGVVIDPQALIDEIAALEKLGVKVSPENLRIAENAVLILPLHRELEAIRENSSARIGTTKRGIGPAYEDKVGRRAIRFMDLADLPSLGPKIERLLAHHNALRRGNNMPELAPKEIYDHLAAIAPKVLPYMDSVWSLLDDRRREGKRILFEGAQGSLLDIDHGTYPYVTSSNTVAAQAATGSGLGPNAIDYVLGITKAYTTRVGEGPFPTDQMHNEVGKILGERGREFGTVTGRARRCGWFDAVLVRQTVRTSGIDGIALTKLDILDGFEEVKVCVGYRLDGREIDYLPAGELAQARAEPIYETIAGWKEPTARARSWAQLPAQAIKYVRRVEELIGCPVALLSTSPEREDTILMKNPFET</sequence>
<dbReference type="Gene3D" id="3.40.440.10">
    <property type="entry name" value="Adenylosuccinate Synthetase, subunit A, domain 1"/>
    <property type="match status" value="1"/>
</dbReference>
<keyword evidence="5 8" id="KW-0658">Purine biosynthesis</keyword>
<feature type="binding site" description="in other chain" evidence="8">
    <location>
        <position position="237"/>
    </location>
    <ligand>
        <name>IMP</name>
        <dbReference type="ChEBI" id="CHEBI:58053"/>
        <note>ligand shared between dimeric partners</note>
    </ligand>
</feature>
<feature type="binding site" evidence="8">
    <location>
        <position position="304"/>
    </location>
    <ligand>
        <name>GTP</name>
        <dbReference type="ChEBI" id="CHEBI:37565"/>
    </ligand>
</feature>
<dbReference type="FunFam" id="3.90.170.10:FF:000001">
    <property type="entry name" value="Adenylosuccinate synthetase"/>
    <property type="match status" value="1"/>
</dbReference>
<evidence type="ECO:0000256" key="7">
    <source>
        <dbReference type="ARBA" id="ARBA00023134"/>
    </source>
</evidence>
<feature type="binding site" description="in other chain" evidence="8">
    <location>
        <begin position="13"/>
        <end position="16"/>
    </location>
    <ligand>
        <name>IMP</name>
        <dbReference type="ChEBI" id="CHEBI:58053"/>
        <note>ligand shared between dimeric partners</note>
    </ligand>
</feature>
<dbReference type="GO" id="GO:0044208">
    <property type="term" value="P:'de novo' AMP biosynthetic process"/>
    <property type="evidence" value="ECO:0007669"/>
    <property type="project" value="UniProtKB-UniRule"/>
</dbReference>
<protein>
    <recommendedName>
        <fullName evidence="8 10">Adenylosuccinate synthetase</fullName>
        <shortName evidence="8">AMPSase</shortName>
        <shortName evidence="8">AdSS</shortName>
        <ecNumber evidence="8 10">6.3.4.4</ecNumber>
    </recommendedName>
    <alternativeName>
        <fullName evidence="8">IMP--aspartate ligase</fullName>
    </alternativeName>
</protein>
<feature type="binding site" description="in other chain" evidence="8">
    <location>
        <position position="128"/>
    </location>
    <ligand>
        <name>IMP</name>
        <dbReference type="ChEBI" id="CHEBI:58053"/>
        <note>ligand shared between dimeric partners</note>
    </ligand>
</feature>
<dbReference type="InterPro" id="IPR027417">
    <property type="entry name" value="P-loop_NTPase"/>
</dbReference>
<dbReference type="PROSITE" id="PS01266">
    <property type="entry name" value="ADENYLOSUCCIN_SYN_1"/>
    <property type="match status" value="1"/>
</dbReference>
<feature type="active site" description="Proton acceptor" evidence="8">
    <location>
        <position position="13"/>
    </location>
</feature>
<organism evidence="11 12">
    <name type="scientific">Pseudolabrys taiwanensis</name>
    <dbReference type="NCBI Taxonomy" id="331696"/>
    <lineage>
        <taxon>Bacteria</taxon>
        <taxon>Pseudomonadati</taxon>
        <taxon>Pseudomonadota</taxon>
        <taxon>Alphaproteobacteria</taxon>
        <taxon>Hyphomicrobiales</taxon>
        <taxon>Xanthobacteraceae</taxon>
        <taxon>Pseudolabrys</taxon>
    </lineage>
</organism>
<dbReference type="GO" id="GO:0000287">
    <property type="term" value="F:magnesium ion binding"/>
    <property type="evidence" value="ECO:0007669"/>
    <property type="project" value="UniProtKB-UniRule"/>
</dbReference>
<evidence type="ECO:0000256" key="1">
    <source>
        <dbReference type="ARBA" id="ARBA00011738"/>
    </source>
</evidence>
<keyword evidence="12" id="KW-1185">Reference proteome</keyword>
<evidence type="ECO:0000256" key="3">
    <source>
        <dbReference type="ARBA" id="ARBA00022723"/>
    </source>
</evidence>
<feature type="active site" description="Proton donor" evidence="8">
    <location>
        <position position="41"/>
    </location>
</feature>
<dbReference type="NCBIfam" id="NF002223">
    <property type="entry name" value="PRK01117.1"/>
    <property type="match status" value="1"/>
</dbReference>
<dbReference type="InterPro" id="IPR018220">
    <property type="entry name" value="Adenylosuccin_syn_GTP-bd"/>
</dbReference>
<feature type="binding site" description="in other chain" evidence="8">
    <location>
        <position position="302"/>
    </location>
    <ligand>
        <name>IMP</name>
        <dbReference type="ChEBI" id="CHEBI:58053"/>
        <note>ligand shared between dimeric partners</note>
    </ligand>
</feature>
<dbReference type="Gene3D" id="3.90.170.10">
    <property type="entry name" value="Adenylosuccinate Synthetase, subunit A, domain 3"/>
    <property type="match status" value="1"/>
</dbReference>
<dbReference type="Gene3D" id="1.10.300.10">
    <property type="entry name" value="Adenylosuccinate Synthetase, subunit A, domain 2"/>
    <property type="match status" value="1"/>
</dbReference>